<dbReference type="Proteomes" id="UP001355207">
    <property type="component" value="Chromosome 4"/>
</dbReference>
<dbReference type="AlphaFoldDB" id="A0AAX4JU70"/>
<dbReference type="EMBL" id="CP144101">
    <property type="protein sequence ID" value="WWC88474.1"/>
    <property type="molecule type" value="Genomic_DNA"/>
</dbReference>
<feature type="compositionally biased region" description="Low complexity" evidence="1">
    <location>
        <begin position="14"/>
        <end position="26"/>
    </location>
</feature>
<evidence type="ECO:0000313" key="3">
    <source>
        <dbReference type="Proteomes" id="UP001355207"/>
    </source>
</evidence>
<evidence type="ECO:0000313" key="2">
    <source>
        <dbReference type="EMBL" id="WWC88474.1"/>
    </source>
</evidence>
<protein>
    <submittedName>
        <fullName evidence="2">Uncharacterized protein</fullName>
    </submittedName>
</protein>
<dbReference type="GeneID" id="91094055"/>
<gene>
    <name evidence="2" type="ORF">L201_003385</name>
</gene>
<reference evidence="2 3" key="1">
    <citation type="submission" date="2024-01" db="EMBL/GenBank/DDBJ databases">
        <title>Comparative genomics of Cryptococcus and Kwoniella reveals pathogenesis evolution and contrasting modes of karyotype evolution via chromosome fusion or intercentromeric recombination.</title>
        <authorList>
            <person name="Coelho M.A."/>
            <person name="David-Palma M."/>
            <person name="Shea T."/>
            <person name="Bowers K."/>
            <person name="McGinley-Smith S."/>
            <person name="Mohammad A.W."/>
            <person name="Gnirke A."/>
            <person name="Yurkov A.M."/>
            <person name="Nowrousian M."/>
            <person name="Sun S."/>
            <person name="Cuomo C.A."/>
            <person name="Heitman J."/>
        </authorList>
    </citation>
    <scope>NUCLEOTIDE SEQUENCE [LARGE SCALE GENOMIC DNA]</scope>
    <source>
        <strain evidence="2 3">CBS 6074</strain>
    </source>
</reference>
<evidence type="ECO:0000256" key="1">
    <source>
        <dbReference type="SAM" id="MobiDB-lite"/>
    </source>
</evidence>
<feature type="region of interest" description="Disordered" evidence="1">
    <location>
        <begin position="1"/>
        <end position="26"/>
    </location>
</feature>
<keyword evidence="3" id="KW-1185">Reference proteome</keyword>
<organism evidence="2 3">
    <name type="scientific">Kwoniella dendrophila CBS 6074</name>
    <dbReference type="NCBI Taxonomy" id="1295534"/>
    <lineage>
        <taxon>Eukaryota</taxon>
        <taxon>Fungi</taxon>
        <taxon>Dikarya</taxon>
        <taxon>Basidiomycota</taxon>
        <taxon>Agaricomycotina</taxon>
        <taxon>Tremellomycetes</taxon>
        <taxon>Tremellales</taxon>
        <taxon>Cryptococcaceae</taxon>
        <taxon>Kwoniella</taxon>
    </lineage>
</organism>
<proteinExistence type="predicted"/>
<dbReference type="RefSeq" id="XP_066075237.1">
    <property type="nucleotide sequence ID" value="XM_066219140.1"/>
</dbReference>
<accession>A0AAX4JU70</accession>
<name>A0AAX4JU70_9TREE</name>
<sequence length="100" mass="10965">MGCCSSRSIDPEMISSPIPIISSSPSYNNQPNNHYPYPASSSSIMPQYTFQNPSPSQLGSYSFPTQSFAPKDLPPGHPFANPYSHYMPLVPITVFLSSHI</sequence>